<dbReference type="AlphaFoldDB" id="A0A0K8SYE7"/>
<proteinExistence type="predicted"/>
<protein>
    <submittedName>
        <fullName evidence="2">Uncharacterized protein</fullName>
    </submittedName>
</protein>
<dbReference type="EMBL" id="GBRD01007254">
    <property type="protein sequence ID" value="JAG58567.1"/>
    <property type="molecule type" value="Transcribed_RNA"/>
</dbReference>
<evidence type="ECO:0000256" key="1">
    <source>
        <dbReference type="SAM" id="SignalP"/>
    </source>
</evidence>
<dbReference type="EMBL" id="GBRD01007635">
    <property type="protein sequence ID" value="JAG58186.1"/>
    <property type="molecule type" value="Transcribed_RNA"/>
</dbReference>
<evidence type="ECO:0000313" key="2">
    <source>
        <dbReference type="EMBL" id="JAG58186.1"/>
    </source>
</evidence>
<sequence length="251" mass="27597">MKSSRTCAPCFMLMKHFVGACSILTDRVVIVSVSNMNQMIPKGNTRFYNDIKSLVVYAGSSYMDPDSSGGQVPGAVKRAVQSFHLAPNFSQLDKAPTEIVPPGDKDFNLNAHLMFDVVGVAFNVGFLKIEPFEWSASLKPLPLSTDALNAVDNVVQMLEINPSTFSACKIAAWGTATAKKVFHIVMYIRKFACQQAYCDYNDYELATTFHVELVRNTTCASSQFTGVSPALQTRVLLCSANSSEVVTYLRF</sequence>
<keyword evidence="1" id="KW-0732">Signal</keyword>
<accession>A0A0K8SYE7</accession>
<reference evidence="2" key="1">
    <citation type="submission" date="2014-09" db="EMBL/GenBank/DDBJ databases">
        <authorList>
            <person name="Magalhaes I.L.F."/>
            <person name="Oliveira U."/>
            <person name="Santos F.R."/>
            <person name="Vidigal T.H.D.A."/>
            <person name="Brescovit A.D."/>
            <person name="Santos A.J."/>
        </authorList>
    </citation>
    <scope>NUCLEOTIDE SEQUENCE</scope>
</reference>
<name>A0A0K8SYE7_LYGHE</name>
<feature type="signal peptide" evidence="1">
    <location>
        <begin position="1"/>
        <end position="20"/>
    </location>
</feature>
<organism evidence="2">
    <name type="scientific">Lygus hesperus</name>
    <name type="common">Western plant bug</name>
    <dbReference type="NCBI Taxonomy" id="30085"/>
    <lineage>
        <taxon>Eukaryota</taxon>
        <taxon>Metazoa</taxon>
        <taxon>Ecdysozoa</taxon>
        <taxon>Arthropoda</taxon>
        <taxon>Hexapoda</taxon>
        <taxon>Insecta</taxon>
        <taxon>Pterygota</taxon>
        <taxon>Neoptera</taxon>
        <taxon>Paraneoptera</taxon>
        <taxon>Hemiptera</taxon>
        <taxon>Heteroptera</taxon>
        <taxon>Panheteroptera</taxon>
        <taxon>Cimicomorpha</taxon>
        <taxon>Miridae</taxon>
        <taxon>Mirini</taxon>
        <taxon>Lygus</taxon>
    </lineage>
</organism>
<feature type="chain" id="PRO_5015042116" evidence="1">
    <location>
        <begin position="21"/>
        <end position="251"/>
    </location>
</feature>